<comment type="caution">
    <text evidence="1">The sequence shown here is derived from an EMBL/GenBank/DDBJ whole genome shotgun (WGS) entry which is preliminary data.</text>
</comment>
<gene>
    <name evidence="1" type="ORF">L2E82_01924</name>
</gene>
<proteinExistence type="predicted"/>
<name>A0ACB9H1E6_CICIN</name>
<keyword evidence="2" id="KW-1185">Reference proteome</keyword>
<evidence type="ECO:0000313" key="2">
    <source>
        <dbReference type="Proteomes" id="UP001055811"/>
    </source>
</evidence>
<organism evidence="1 2">
    <name type="scientific">Cichorium intybus</name>
    <name type="common">Chicory</name>
    <dbReference type="NCBI Taxonomy" id="13427"/>
    <lineage>
        <taxon>Eukaryota</taxon>
        <taxon>Viridiplantae</taxon>
        <taxon>Streptophyta</taxon>
        <taxon>Embryophyta</taxon>
        <taxon>Tracheophyta</taxon>
        <taxon>Spermatophyta</taxon>
        <taxon>Magnoliopsida</taxon>
        <taxon>eudicotyledons</taxon>
        <taxon>Gunneridae</taxon>
        <taxon>Pentapetalae</taxon>
        <taxon>asterids</taxon>
        <taxon>campanulids</taxon>
        <taxon>Asterales</taxon>
        <taxon>Asteraceae</taxon>
        <taxon>Cichorioideae</taxon>
        <taxon>Cichorieae</taxon>
        <taxon>Cichoriinae</taxon>
        <taxon>Cichorium</taxon>
    </lineage>
</organism>
<evidence type="ECO:0000313" key="1">
    <source>
        <dbReference type="EMBL" id="KAI3789136.1"/>
    </source>
</evidence>
<reference evidence="1 2" key="2">
    <citation type="journal article" date="2022" name="Mol. Ecol. Resour.">
        <title>The genomes of chicory, endive, great burdock and yacon provide insights into Asteraceae paleo-polyploidization history and plant inulin production.</title>
        <authorList>
            <person name="Fan W."/>
            <person name="Wang S."/>
            <person name="Wang H."/>
            <person name="Wang A."/>
            <person name="Jiang F."/>
            <person name="Liu H."/>
            <person name="Zhao H."/>
            <person name="Xu D."/>
            <person name="Zhang Y."/>
        </authorList>
    </citation>
    <scope>NUCLEOTIDE SEQUENCE [LARGE SCALE GENOMIC DNA]</scope>
    <source>
        <strain evidence="2">cv. Punajuju</strain>
        <tissue evidence="1">Leaves</tissue>
    </source>
</reference>
<protein>
    <submittedName>
        <fullName evidence="1">Uncharacterized protein</fullName>
    </submittedName>
</protein>
<accession>A0ACB9H1E6</accession>
<sequence>MNRTTMALFRMSAAKSIAGESKNCCILAYTRWTYAIAHPPPLDSAISRSAVLPPLVLPEFEKNLDTINNQFGSSFHIGSGSMELMAVPKKKTSPHKRGIRNGPRALKPIPIIIRCNWQKKPVEIPPDTLDKANLRVLDVYSNKLSAIEDIEKLVWIVGTVCVAAMDPSRTFSGSIVLQSGSNLERVSVIFFPKFVLRPNLYAMKSGNVDGLGGVKGLIISEAKNNLPDEPPQLYFSYLFHFIGCNSSIQEPAKALETRYSQIDDPGNGDTTSIANLHEHVGLQKKLSLLKLEDSNVRLHAVKVVTSPKILTRTQTDITATSN</sequence>
<dbReference type="Proteomes" id="UP001055811">
    <property type="component" value="Linkage Group LG01"/>
</dbReference>
<dbReference type="EMBL" id="CM042009">
    <property type="protein sequence ID" value="KAI3789136.1"/>
    <property type="molecule type" value="Genomic_DNA"/>
</dbReference>
<reference evidence="2" key="1">
    <citation type="journal article" date="2022" name="Mol. Ecol. Resour.">
        <title>The genomes of chicory, endive, great burdock and yacon provide insights into Asteraceae palaeo-polyploidization history and plant inulin production.</title>
        <authorList>
            <person name="Fan W."/>
            <person name="Wang S."/>
            <person name="Wang H."/>
            <person name="Wang A."/>
            <person name="Jiang F."/>
            <person name="Liu H."/>
            <person name="Zhao H."/>
            <person name="Xu D."/>
            <person name="Zhang Y."/>
        </authorList>
    </citation>
    <scope>NUCLEOTIDE SEQUENCE [LARGE SCALE GENOMIC DNA]</scope>
    <source>
        <strain evidence="2">cv. Punajuju</strain>
    </source>
</reference>